<dbReference type="InterPro" id="IPR013324">
    <property type="entry name" value="RNA_pol_sigma_r3/r4-like"/>
</dbReference>
<evidence type="ECO:0000256" key="5">
    <source>
        <dbReference type="SAM" id="MobiDB-lite"/>
    </source>
</evidence>
<dbReference type="GO" id="GO:0016987">
    <property type="term" value="F:sigma factor activity"/>
    <property type="evidence" value="ECO:0007669"/>
    <property type="project" value="UniProtKB-KW"/>
</dbReference>
<dbReference type="NCBIfam" id="TIGR02937">
    <property type="entry name" value="sigma70-ECF"/>
    <property type="match status" value="1"/>
</dbReference>
<dbReference type="PATRIC" id="fig|46429.4.peg.2764"/>
<dbReference type="RefSeq" id="WP_234703195.1">
    <property type="nucleotide sequence ID" value="NZ_JFHR01000032.1"/>
</dbReference>
<dbReference type="InterPro" id="IPR014284">
    <property type="entry name" value="RNA_pol_sigma-70_dom"/>
</dbReference>
<dbReference type="InterPro" id="IPR039425">
    <property type="entry name" value="RNA_pol_sigma-70-like"/>
</dbReference>
<evidence type="ECO:0000256" key="3">
    <source>
        <dbReference type="ARBA" id="ARBA00023082"/>
    </source>
</evidence>
<dbReference type="SUPFAM" id="SSF88659">
    <property type="entry name" value="Sigma3 and sigma4 domains of RNA polymerase sigma factors"/>
    <property type="match status" value="1"/>
</dbReference>
<keyword evidence="3" id="KW-0731">Sigma factor</keyword>
<reference evidence="8 9" key="1">
    <citation type="submission" date="2014-02" db="EMBL/GenBank/DDBJ databases">
        <title>Whole genome sequence of Sphingobium chlorophenolicum NBRC 16172.</title>
        <authorList>
            <person name="Gan H.M."/>
            <person name="Gan H.Y."/>
            <person name="Chew T.H."/>
            <person name="Savka M.A."/>
        </authorList>
    </citation>
    <scope>NUCLEOTIDE SEQUENCE [LARGE SCALE GENOMIC DNA]</scope>
    <source>
        <strain evidence="8 9">NBRC 16172</strain>
    </source>
</reference>
<gene>
    <name evidence="8" type="ORF">BV95_02792</name>
</gene>
<dbReference type="Gene3D" id="1.10.1740.10">
    <property type="match status" value="1"/>
</dbReference>
<sequence>MARSGAAANSRCLRAPNAKSGIETRRSAVEEENEGGGGLTAVLTANRPQLIRFFTSRTGSLAEAEDVVQEIWLHVARADTGPVVSPLAYLHRVGLNIVLDRVRERQRRMKREQGWSDVAIEQRGGEATDDSPSPHDIVDGRQRARQLATAIEALPPGAGRVFRRHKLDGLSHSEVAAELGISRSAVEKHIAVALRYLRAALE</sequence>
<evidence type="ECO:0000313" key="9">
    <source>
        <dbReference type="Proteomes" id="UP000028411"/>
    </source>
</evidence>
<dbReference type="PANTHER" id="PTHR43133:SF63">
    <property type="entry name" value="RNA POLYMERASE SIGMA FACTOR FECI-RELATED"/>
    <property type="match status" value="1"/>
</dbReference>
<dbReference type="GO" id="GO:0003677">
    <property type="term" value="F:DNA binding"/>
    <property type="evidence" value="ECO:0007669"/>
    <property type="project" value="InterPro"/>
</dbReference>
<organism evidence="8 9">
    <name type="scientific">Sphingobium chlorophenolicum</name>
    <dbReference type="NCBI Taxonomy" id="46429"/>
    <lineage>
        <taxon>Bacteria</taxon>
        <taxon>Pseudomonadati</taxon>
        <taxon>Pseudomonadota</taxon>
        <taxon>Alphaproteobacteria</taxon>
        <taxon>Sphingomonadales</taxon>
        <taxon>Sphingomonadaceae</taxon>
        <taxon>Sphingobium</taxon>
    </lineage>
</organism>
<dbReference type="InterPro" id="IPR013325">
    <property type="entry name" value="RNA_pol_sigma_r2"/>
</dbReference>
<dbReference type="InterPro" id="IPR013249">
    <property type="entry name" value="RNA_pol_sigma70_r4_t2"/>
</dbReference>
<comment type="caution">
    <text evidence="8">The sequence shown here is derived from an EMBL/GenBank/DDBJ whole genome shotgun (WGS) entry which is preliminary data.</text>
</comment>
<evidence type="ECO:0000259" key="6">
    <source>
        <dbReference type="Pfam" id="PF04542"/>
    </source>
</evidence>
<keyword evidence="4" id="KW-0804">Transcription</keyword>
<dbReference type="PANTHER" id="PTHR43133">
    <property type="entry name" value="RNA POLYMERASE ECF-TYPE SIGMA FACTO"/>
    <property type="match status" value="1"/>
</dbReference>
<evidence type="ECO:0000256" key="1">
    <source>
        <dbReference type="ARBA" id="ARBA00010641"/>
    </source>
</evidence>
<dbReference type="GO" id="GO:0006352">
    <property type="term" value="P:DNA-templated transcription initiation"/>
    <property type="evidence" value="ECO:0007669"/>
    <property type="project" value="InterPro"/>
</dbReference>
<evidence type="ECO:0000313" key="8">
    <source>
        <dbReference type="EMBL" id="KEQ52881.1"/>
    </source>
</evidence>
<dbReference type="Gene3D" id="1.10.10.10">
    <property type="entry name" value="Winged helix-like DNA-binding domain superfamily/Winged helix DNA-binding domain"/>
    <property type="match status" value="1"/>
</dbReference>
<dbReference type="EMBL" id="JFHR01000032">
    <property type="protein sequence ID" value="KEQ52881.1"/>
    <property type="molecule type" value="Genomic_DNA"/>
</dbReference>
<feature type="domain" description="RNA polymerase sigma factor 70 region 4 type 2" evidence="7">
    <location>
        <begin position="145"/>
        <end position="195"/>
    </location>
</feature>
<keyword evidence="2" id="KW-0805">Transcription regulation</keyword>
<evidence type="ECO:0000259" key="7">
    <source>
        <dbReference type="Pfam" id="PF08281"/>
    </source>
</evidence>
<comment type="similarity">
    <text evidence="1">Belongs to the sigma-70 factor family. ECF subfamily.</text>
</comment>
<protein>
    <submittedName>
        <fullName evidence="8">RNA polymerase, sigma-24 subunit, ECF subfamily</fullName>
    </submittedName>
</protein>
<accession>A0A081RCF8</accession>
<dbReference type="Pfam" id="PF04542">
    <property type="entry name" value="Sigma70_r2"/>
    <property type="match status" value="1"/>
</dbReference>
<feature type="region of interest" description="Disordered" evidence="5">
    <location>
        <begin position="17"/>
        <end position="40"/>
    </location>
</feature>
<dbReference type="Proteomes" id="UP000028411">
    <property type="component" value="Unassembled WGS sequence"/>
</dbReference>
<dbReference type="eggNOG" id="COG1595">
    <property type="taxonomic scope" value="Bacteria"/>
</dbReference>
<proteinExistence type="inferred from homology"/>
<dbReference type="SUPFAM" id="SSF88946">
    <property type="entry name" value="Sigma2 domain of RNA polymerase sigma factors"/>
    <property type="match status" value="1"/>
</dbReference>
<dbReference type="Pfam" id="PF08281">
    <property type="entry name" value="Sigma70_r4_2"/>
    <property type="match status" value="1"/>
</dbReference>
<evidence type="ECO:0000256" key="4">
    <source>
        <dbReference type="ARBA" id="ARBA00023163"/>
    </source>
</evidence>
<dbReference type="AlphaFoldDB" id="A0A081RCF8"/>
<dbReference type="InterPro" id="IPR007627">
    <property type="entry name" value="RNA_pol_sigma70_r2"/>
</dbReference>
<dbReference type="InterPro" id="IPR036388">
    <property type="entry name" value="WH-like_DNA-bd_sf"/>
</dbReference>
<evidence type="ECO:0000256" key="2">
    <source>
        <dbReference type="ARBA" id="ARBA00023015"/>
    </source>
</evidence>
<feature type="domain" description="RNA polymerase sigma-70 region 2" evidence="6">
    <location>
        <begin position="44"/>
        <end position="108"/>
    </location>
</feature>
<name>A0A081RCF8_SPHCR</name>